<gene>
    <name evidence="6" type="ORF">Sv326_0114</name>
</gene>
<reference evidence="7" key="1">
    <citation type="submission" date="2020-07" db="EMBL/GenBank/DDBJ databases">
        <title>Metabolic diversity and evolutionary history of the archaeal phylum ###Micrarchaeota### uncovered from a freshwater lake metagenome.</title>
        <authorList>
            <person name="Kadnikov V.V."/>
            <person name="Savvichev A.S."/>
            <person name="Mardanov A.V."/>
            <person name="Beletsky A.V."/>
            <person name="Chupakov A.V."/>
            <person name="Kokryatskaya N.M."/>
            <person name="Pimenov N.V."/>
            <person name="Ravin N.V."/>
        </authorList>
    </citation>
    <scope>NUCLEOTIDE SEQUENCE [LARGE SCALE GENOMIC DNA]</scope>
</reference>
<organism evidence="6 7">
    <name type="scientific">Fermentimicrarchaeum limneticum</name>
    <dbReference type="NCBI Taxonomy" id="2795018"/>
    <lineage>
        <taxon>Archaea</taxon>
        <taxon>Candidatus Micrarchaeota</taxon>
        <taxon>Candidatus Fermentimicrarchaeales</taxon>
        <taxon>Candidatus Fermentimicrarchaeaceae</taxon>
        <taxon>Candidatus Fermentimicrarchaeum</taxon>
    </lineage>
</organism>
<dbReference type="GO" id="GO:0003735">
    <property type="term" value="F:structural constituent of ribosome"/>
    <property type="evidence" value="ECO:0007669"/>
    <property type="project" value="InterPro"/>
</dbReference>
<evidence type="ECO:0000313" key="7">
    <source>
        <dbReference type="Proteomes" id="UP000510821"/>
    </source>
</evidence>
<dbReference type="AlphaFoldDB" id="A0A7D5XJ44"/>
<evidence type="ECO:0000256" key="1">
    <source>
        <dbReference type="ARBA" id="ARBA00008672"/>
    </source>
</evidence>
<dbReference type="KEGG" id="flt:Sv326_0114"/>
<dbReference type="EMBL" id="CP058998">
    <property type="protein sequence ID" value="QLJ52289.1"/>
    <property type="molecule type" value="Genomic_DNA"/>
</dbReference>
<dbReference type="GO" id="GO:0005840">
    <property type="term" value="C:ribosome"/>
    <property type="evidence" value="ECO:0007669"/>
    <property type="project" value="UniProtKB-KW"/>
</dbReference>
<evidence type="ECO:0000256" key="5">
    <source>
        <dbReference type="ARBA" id="ARBA00035383"/>
    </source>
</evidence>
<keyword evidence="2" id="KW-0694">RNA-binding</keyword>
<dbReference type="GO" id="GO:0003723">
    <property type="term" value="F:RNA binding"/>
    <property type="evidence" value="ECO:0007669"/>
    <property type="project" value="UniProtKB-KW"/>
</dbReference>
<protein>
    <recommendedName>
        <fullName evidence="5">50S ribosomal protein L37Ae</fullName>
    </recommendedName>
</protein>
<evidence type="ECO:0000313" key="6">
    <source>
        <dbReference type="EMBL" id="QLJ52289.1"/>
    </source>
</evidence>
<dbReference type="PANTHER" id="PTHR48129:SF1">
    <property type="entry name" value="LARGE RIBOSOMAL SUBUNIT PROTEIN EL43"/>
    <property type="match status" value="1"/>
</dbReference>
<name>A0A7D5XJ44_FERL1</name>
<dbReference type="InterPro" id="IPR011332">
    <property type="entry name" value="Ribosomal_zn-bd"/>
</dbReference>
<keyword evidence="4" id="KW-0687">Ribonucleoprotein</keyword>
<keyword evidence="3 6" id="KW-0689">Ribosomal protein</keyword>
<accession>A0A7D5XJ44</accession>
<evidence type="ECO:0000256" key="3">
    <source>
        <dbReference type="ARBA" id="ARBA00022980"/>
    </source>
</evidence>
<dbReference type="PANTHER" id="PTHR48129">
    <property type="entry name" value="60S RIBOSOMAL PROTEIN L37A"/>
    <property type="match status" value="1"/>
</dbReference>
<dbReference type="InterPro" id="IPR002674">
    <property type="entry name" value="Ribosomal_eL43"/>
</dbReference>
<dbReference type="GO" id="GO:1990904">
    <property type="term" value="C:ribonucleoprotein complex"/>
    <property type="evidence" value="ECO:0007669"/>
    <property type="project" value="UniProtKB-KW"/>
</dbReference>
<dbReference type="Pfam" id="PF01780">
    <property type="entry name" value="Ribosomal_L37ae"/>
    <property type="match status" value="1"/>
</dbReference>
<comment type="similarity">
    <text evidence="1">Belongs to the eukaryotic ribosomal protein eL43 family.</text>
</comment>
<sequence length="79" mass="8724">MAKCKVRYGAEMRKRADAVDRQRVAKYVCPMCGKKNVKRAGHSLWKCRSCGATFAGGAYSLTTAVGETGRRIIADVKKR</sequence>
<dbReference type="GO" id="GO:0006412">
    <property type="term" value="P:translation"/>
    <property type="evidence" value="ECO:0007669"/>
    <property type="project" value="InterPro"/>
</dbReference>
<dbReference type="Proteomes" id="UP000510821">
    <property type="component" value="Chromosome"/>
</dbReference>
<evidence type="ECO:0000256" key="4">
    <source>
        <dbReference type="ARBA" id="ARBA00023274"/>
    </source>
</evidence>
<proteinExistence type="inferred from homology"/>
<dbReference type="SUPFAM" id="SSF57829">
    <property type="entry name" value="Zn-binding ribosomal proteins"/>
    <property type="match status" value="1"/>
</dbReference>
<dbReference type="Gene3D" id="2.20.25.30">
    <property type="match status" value="1"/>
</dbReference>
<dbReference type="InterPro" id="IPR011331">
    <property type="entry name" value="Ribosomal_eL37/eL43"/>
</dbReference>
<dbReference type="InterPro" id="IPR050522">
    <property type="entry name" value="Ribosomal_protein_eL43"/>
</dbReference>
<evidence type="ECO:0000256" key="2">
    <source>
        <dbReference type="ARBA" id="ARBA00022884"/>
    </source>
</evidence>